<comment type="caution">
    <text evidence="2">The sequence shown here is derived from an EMBL/GenBank/DDBJ whole genome shotgun (WGS) entry which is preliminary data.</text>
</comment>
<dbReference type="SUPFAM" id="SSF51905">
    <property type="entry name" value="FAD/NAD(P)-binding domain"/>
    <property type="match status" value="1"/>
</dbReference>
<proteinExistence type="predicted"/>
<evidence type="ECO:0000313" key="2">
    <source>
        <dbReference type="EMBL" id="GAI58212.1"/>
    </source>
</evidence>
<dbReference type="PROSITE" id="PS51379">
    <property type="entry name" value="4FE4S_FER_2"/>
    <property type="match status" value="1"/>
</dbReference>
<organism evidence="2">
    <name type="scientific">marine sediment metagenome</name>
    <dbReference type="NCBI Taxonomy" id="412755"/>
    <lineage>
        <taxon>unclassified sequences</taxon>
        <taxon>metagenomes</taxon>
        <taxon>ecological metagenomes</taxon>
    </lineage>
</organism>
<accession>X1PPK4</accession>
<sequence length="224" mass="24171">ASQLKMENLAISPGTGTIQVNPLTFETSIPGVFAGGDCVTGPNNVVEAIAAGLKTADSIQRYLLGQDMVAGRSLEPTQPAEIDIETVEASPDGRAAMPTISLRKRLNSFEETTTGLSVEAAQRESQRCLDCALCSQCMECTRVCELDAVFHDDSVKHFEIGAQVILRFPTGDLQERESVDNRDQDTPVEGIRIIPPVANEELAKQVVKAMAMALETAIEIKPKK</sequence>
<feature type="non-terminal residue" evidence="2">
    <location>
        <position position="224"/>
    </location>
</feature>
<gene>
    <name evidence="2" type="ORF">S06H3_57298</name>
</gene>
<dbReference type="EMBL" id="BARV01036962">
    <property type="protein sequence ID" value="GAI58212.1"/>
    <property type="molecule type" value="Genomic_DNA"/>
</dbReference>
<feature type="domain" description="4Fe-4S ferredoxin-type" evidence="1">
    <location>
        <begin position="125"/>
        <end position="154"/>
    </location>
</feature>
<name>X1PPK4_9ZZZZ</name>
<feature type="non-terminal residue" evidence="2">
    <location>
        <position position="1"/>
    </location>
</feature>
<dbReference type="AlphaFoldDB" id="X1PPK4"/>
<protein>
    <recommendedName>
        <fullName evidence="1">4Fe-4S ferredoxin-type domain-containing protein</fullName>
    </recommendedName>
</protein>
<dbReference type="InterPro" id="IPR017896">
    <property type="entry name" value="4Fe4S_Fe-S-bd"/>
</dbReference>
<dbReference type="Gene3D" id="3.50.50.60">
    <property type="entry name" value="FAD/NAD(P)-binding domain"/>
    <property type="match status" value="1"/>
</dbReference>
<reference evidence="2" key="1">
    <citation type="journal article" date="2014" name="Front. Microbiol.">
        <title>High frequency of phylogenetically diverse reductive dehalogenase-homologous genes in deep subseafloor sedimentary metagenomes.</title>
        <authorList>
            <person name="Kawai M."/>
            <person name="Futagami T."/>
            <person name="Toyoda A."/>
            <person name="Takaki Y."/>
            <person name="Nishi S."/>
            <person name="Hori S."/>
            <person name="Arai W."/>
            <person name="Tsubouchi T."/>
            <person name="Morono Y."/>
            <person name="Uchiyama I."/>
            <person name="Ito T."/>
            <person name="Fujiyama A."/>
            <person name="Inagaki F."/>
            <person name="Takami H."/>
        </authorList>
    </citation>
    <scope>NUCLEOTIDE SEQUENCE</scope>
    <source>
        <strain evidence="2">Expedition CK06-06</strain>
    </source>
</reference>
<evidence type="ECO:0000259" key="1">
    <source>
        <dbReference type="PROSITE" id="PS51379"/>
    </source>
</evidence>
<dbReference type="InterPro" id="IPR036188">
    <property type="entry name" value="FAD/NAD-bd_sf"/>
</dbReference>
<dbReference type="SUPFAM" id="SSF46548">
    <property type="entry name" value="alpha-helical ferredoxin"/>
    <property type="match status" value="1"/>
</dbReference>